<feature type="region of interest" description="Disordered" evidence="1">
    <location>
        <begin position="497"/>
        <end position="522"/>
    </location>
</feature>
<feature type="compositionally biased region" description="Basic and acidic residues" evidence="1">
    <location>
        <begin position="512"/>
        <end position="522"/>
    </location>
</feature>
<sequence length="522" mass="57468">MPAYILLPTEGNRNKFLVWAVASILSLVTVSTLLALCRTSQRRLNSGAAVQRRLSDTEDAHDRSDLLEQCLDLEQELGLHPAVSEYVEEASEAKSRLVAMLYDSAVNFERMRAVAPQMLQDEAQPPPPKIPRLNESSPSTSHSGASFGAFWQRRSFAAVGGVVSALDPDAWLPGDSGAQQSQTAKLEDLLGLQWDTSAPPVGPSAVYKGKAADIPPAASLFGRAHSGVNALVPGAWLDDEGFQKRIVSTTSRHATRGATSEASISAVSVAAPNERKGRVDPRTPTAGGAGGGGPPEDGDIRLHPFVRLPVINPQHIHRCFRKEFALSFGLWVHDPMKAYTTMRSLFAKASLTAQDVETLMTEAEILANYAVHKLAGPCKDSTSYLLVKLSSLFMVFDYLVCAIELLGEKMDTGNWWNEFAQKFRTDYRLPEAARTQRATFLNQLVNRLSSALAIYKGRRRPNFREIIELKRTILAEANAETQLGNPQWKLWIQDDKEFSSSNSYPKPQSDVRTPDERGRKLL</sequence>
<feature type="transmembrane region" description="Helical" evidence="2">
    <location>
        <begin position="16"/>
        <end position="36"/>
    </location>
</feature>
<keyword evidence="2" id="KW-0812">Transmembrane</keyword>
<keyword evidence="4" id="KW-1185">Reference proteome</keyword>
<dbReference type="RefSeq" id="XP_013350544.1">
    <property type="nucleotide sequence ID" value="XM_013495090.1"/>
</dbReference>
<dbReference type="EMBL" id="HG680532">
    <property type="protein sequence ID" value="CDJ27967.1"/>
    <property type="molecule type" value="Genomic_DNA"/>
</dbReference>
<gene>
    <name evidence="3" type="ORF">EMH_0036440</name>
</gene>
<name>U6JV79_9EIME</name>
<evidence type="ECO:0000313" key="4">
    <source>
        <dbReference type="Proteomes" id="UP000030744"/>
    </source>
</evidence>
<feature type="compositionally biased region" description="Low complexity" evidence="1">
    <location>
        <begin position="258"/>
        <end position="271"/>
    </location>
</feature>
<dbReference type="AlphaFoldDB" id="U6JV79"/>
<dbReference type="VEuPathDB" id="ToxoDB:EMH_0036440"/>
<evidence type="ECO:0000313" key="3">
    <source>
        <dbReference type="EMBL" id="CDJ27967.1"/>
    </source>
</evidence>
<dbReference type="Proteomes" id="UP000030744">
    <property type="component" value="Unassembled WGS sequence"/>
</dbReference>
<organism evidence="3 4">
    <name type="scientific">Eimeria mitis</name>
    <dbReference type="NCBI Taxonomy" id="44415"/>
    <lineage>
        <taxon>Eukaryota</taxon>
        <taxon>Sar</taxon>
        <taxon>Alveolata</taxon>
        <taxon>Apicomplexa</taxon>
        <taxon>Conoidasida</taxon>
        <taxon>Coccidia</taxon>
        <taxon>Eucoccidiorida</taxon>
        <taxon>Eimeriorina</taxon>
        <taxon>Eimeriidae</taxon>
        <taxon>Eimeria</taxon>
    </lineage>
</organism>
<keyword evidence="2" id="KW-0472">Membrane</keyword>
<reference evidence="3" key="1">
    <citation type="submission" date="2013-10" db="EMBL/GenBank/DDBJ databases">
        <title>Genomic analysis of the causative agents of coccidiosis in chickens.</title>
        <authorList>
            <person name="Reid A.J."/>
            <person name="Blake D."/>
            <person name="Billington K."/>
            <person name="Browne H."/>
            <person name="Dunn M."/>
            <person name="Hung S."/>
            <person name="Kawahara F."/>
            <person name="Miranda-Saavedra D."/>
            <person name="Mourier T."/>
            <person name="Nagra H."/>
            <person name="Otto T.D."/>
            <person name="Rawlings N."/>
            <person name="Sanchez A."/>
            <person name="Sanders M."/>
            <person name="Subramaniam C."/>
            <person name="Tay Y."/>
            <person name="Dear P."/>
            <person name="Doerig C."/>
            <person name="Gruber A."/>
            <person name="Parkinson J."/>
            <person name="Shirley M."/>
            <person name="Wan K.L."/>
            <person name="Berriman M."/>
            <person name="Tomley F."/>
            <person name="Pain A."/>
        </authorList>
    </citation>
    <scope>NUCLEOTIDE SEQUENCE [LARGE SCALE GENOMIC DNA]</scope>
    <source>
        <strain evidence="3">Houghton</strain>
    </source>
</reference>
<feature type="region of interest" description="Disordered" evidence="1">
    <location>
        <begin position="251"/>
        <end position="298"/>
    </location>
</feature>
<evidence type="ECO:0000256" key="1">
    <source>
        <dbReference type="SAM" id="MobiDB-lite"/>
    </source>
</evidence>
<proteinExistence type="predicted"/>
<evidence type="ECO:0000256" key="2">
    <source>
        <dbReference type="SAM" id="Phobius"/>
    </source>
</evidence>
<protein>
    <submittedName>
        <fullName evidence="3">Uncharacterized protein</fullName>
    </submittedName>
</protein>
<accession>U6JV79</accession>
<reference evidence="3" key="2">
    <citation type="submission" date="2013-10" db="EMBL/GenBank/DDBJ databases">
        <authorList>
            <person name="Aslett M."/>
        </authorList>
    </citation>
    <scope>NUCLEOTIDE SEQUENCE [LARGE SCALE GENOMIC DNA]</scope>
    <source>
        <strain evidence="3">Houghton</strain>
    </source>
</reference>
<feature type="compositionally biased region" description="Polar residues" evidence="1">
    <location>
        <begin position="134"/>
        <end position="144"/>
    </location>
</feature>
<dbReference type="GeneID" id="25378430"/>
<keyword evidence="2" id="KW-1133">Transmembrane helix</keyword>
<feature type="region of interest" description="Disordered" evidence="1">
    <location>
        <begin position="121"/>
        <end position="145"/>
    </location>
</feature>